<evidence type="ECO:0000259" key="1">
    <source>
        <dbReference type="Pfam" id="PF13304"/>
    </source>
</evidence>
<dbReference type="Gene3D" id="3.40.50.300">
    <property type="entry name" value="P-loop containing nucleotide triphosphate hydrolases"/>
    <property type="match status" value="1"/>
</dbReference>
<dbReference type="Proteomes" id="UP000009309">
    <property type="component" value="Plasmid pFLIM01"/>
</dbReference>
<keyword evidence="3" id="KW-1185">Reference proteome</keyword>
<dbReference type="GO" id="GO:0005524">
    <property type="term" value="F:ATP binding"/>
    <property type="evidence" value="ECO:0007669"/>
    <property type="project" value="InterPro"/>
</dbReference>
<proteinExistence type="predicted"/>
<name>I2GU22_9BACT</name>
<dbReference type="EMBL" id="HE805916">
    <property type="protein sequence ID" value="CCH57623.1"/>
    <property type="molecule type" value="Genomic_DNA"/>
</dbReference>
<sequence>MLAQIRLKNFMSIRDEQIFSLVAVSSLKEQDKSLTENLITASEDLGLLRSAVVYGANASGKSNLLRAIEFFIDTITLSPPTGSAVGSYSPFVLDQQSPGEPTLVEAVFIIDQVVYRYGFEVQQQTVVAEWLFIRRKQETYVFERSGHELRINRPYRKLLELQNNKMVSQTALLLNLGALFNDETCQTVQKWASDVRCIQGTEDYQFQDYTVQYLEQPENKQRILNLLRDADLGIEDIELVRSESKGSNGSVVAVVNTPKYGGGDWVPSNPTGIQEILQGSFKMKTRVAPNATVGIKSTRIFWDNDTSQFKSISMPFTKFESQGTQKFFNLIGLILWHLDHGGILIADELDTKLHPLLTQRIVQLFNSPVTNPKNAQFIFATHDTNLLSAGLFRRDQIWFTEKDNTGATQLYALTDYKPSGKTVRNDEQLEKNYIAGKYGGIPYLGNFDALFEPKLAADEAIMHE</sequence>
<organism evidence="2 3">
    <name type="scientific">Fibrisoma limi BUZ 3</name>
    <dbReference type="NCBI Taxonomy" id="1185876"/>
    <lineage>
        <taxon>Bacteria</taxon>
        <taxon>Pseudomonadati</taxon>
        <taxon>Bacteroidota</taxon>
        <taxon>Cytophagia</taxon>
        <taxon>Cytophagales</taxon>
        <taxon>Spirosomataceae</taxon>
        <taxon>Fibrisoma</taxon>
    </lineage>
</organism>
<feature type="domain" description="ATPase AAA-type core" evidence="1">
    <location>
        <begin position="51"/>
        <end position="388"/>
    </location>
</feature>
<reference evidence="2 3" key="1">
    <citation type="journal article" date="2012" name="J. Bacteriol.">
        <title>Genome Sequence of the Filamentous Bacterium Fibrisoma limi BUZ 3T.</title>
        <authorList>
            <person name="Filippini M."/>
            <person name="Qi W."/>
            <person name="Jaenicke S."/>
            <person name="Goesmann A."/>
            <person name="Smits T.H."/>
            <person name="Bagheri H.C."/>
        </authorList>
    </citation>
    <scope>NUCLEOTIDE SEQUENCE [LARGE SCALE GENOMIC DNA]</scope>
    <source>
        <strain evidence="3">BUZ 3T</strain>
        <plasmid evidence="2 3">pFLIM01</plasmid>
    </source>
</reference>
<evidence type="ECO:0000313" key="3">
    <source>
        <dbReference type="Proteomes" id="UP000009309"/>
    </source>
</evidence>
<dbReference type="InterPro" id="IPR003959">
    <property type="entry name" value="ATPase_AAA_core"/>
</dbReference>
<dbReference type="AlphaFoldDB" id="I2GU22"/>
<gene>
    <name evidence="2" type="ORF">BN8_p06819</name>
</gene>
<dbReference type="PANTHER" id="PTHR40396">
    <property type="entry name" value="ATPASE-LIKE PROTEIN"/>
    <property type="match status" value="1"/>
</dbReference>
<accession>I2GU22</accession>
<dbReference type="Pfam" id="PF13304">
    <property type="entry name" value="AAA_21"/>
    <property type="match status" value="1"/>
</dbReference>
<dbReference type="SUPFAM" id="SSF52540">
    <property type="entry name" value="P-loop containing nucleoside triphosphate hydrolases"/>
    <property type="match status" value="1"/>
</dbReference>
<dbReference type="GO" id="GO:0016887">
    <property type="term" value="F:ATP hydrolysis activity"/>
    <property type="evidence" value="ECO:0007669"/>
    <property type="project" value="InterPro"/>
</dbReference>
<protein>
    <recommendedName>
        <fullName evidence="1">ATPase AAA-type core domain-containing protein</fullName>
    </recommendedName>
</protein>
<geneLocation type="plasmid" evidence="2 3">
    <name>pFLIM01</name>
</geneLocation>
<evidence type="ECO:0000313" key="2">
    <source>
        <dbReference type="EMBL" id="CCH57623.1"/>
    </source>
</evidence>
<dbReference type="PANTHER" id="PTHR40396:SF1">
    <property type="entry name" value="ATPASE AAA-TYPE CORE DOMAIN-CONTAINING PROTEIN"/>
    <property type="match status" value="1"/>
</dbReference>
<dbReference type="OrthoDB" id="9809324at2"/>
<dbReference type="InterPro" id="IPR027417">
    <property type="entry name" value="P-loop_NTPase"/>
</dbReference>
<keyword evidence="2" id="KW-0614">Plasmid</keyword>